<feature type="compositionally biased region" description="Polar residues" evidence="1">
    <location>
        <begin position="638"/>
        <end position="647"/>
    </location>
</feature>
<comment type="caution">
    <text evidence="4">The sequence shown here is derived from an EMBL/GenBank/DDBJ whole genome shotgun (WGS) entry which is preliminary data.</text>
</comment>
<dbReference type="EMBL" id="CM031827">
    <property type="protein sequence ID" value="KAG6721220.1"/>
    <property type="molecule type" value="Genomic_DNA"/>
</dbReference>
<sequence length="896" mass="98425">MDSRIEHPQGPMHADDSQNAGLLPLAEGREDEHSNEKTSVLTKVKAKAKKIKDTLKKYGHGHDHDDEHHPDERYIPDDHDLDEEKKMVEDPEVHAGTESEFVPVRSAIPVETENSGKSKLDFGRSAATREDAPSPGERHESKIIKPIKGIEPNRGQPMFKFGNPMVSGENPHAPQNTPISPPPGDYGTKSTDPTKTLLPGEEGTGQPKINLERPMGLEEDPHVPKDISKLHTPAIYQTKVTDHTDIGGEEARIAPILQSFDKMEVHDEPRPKPTKTFVPCEEGMGQPKVNLERPMGLEEDPHVSKDRSEPHTPAIYQTKVIDLTGTDGEEVGIAPIFQSFDKMKVHDESKPKQTKTFLPDEEGTRQPKVNLERPTSLEEDPPEPKDSSKPHNPAIYQTKVTDPTGTGGEEARIAPILQSFDKMKIHDEPKPKPTKTFVPGEEGIGQPKVNLERPMSLEEDPPEPKDRSEPHNPEIYQTPVTDPTGTGGEEAGIAPILQSFDKMKIHDEPKPKPTKTFVPGEEGTEQPKVNLERPMGMEEDSPAPKDRSEPHTPAIYQKKVMEPLGTGGEEAGIAPILQSFDKMKVHDEPKPKPTKAFVPSEEGTGKPKVNLEKPMGLEEDPRSRKDISELHTHAIYQTKVTDPTGTGSEEAGIAPIPQSFDKMEVHDELKPKPTGADDNSPTSIRKQFPKSPTGRHDQFSPEPVPSEAKIVRDKSKHSESFDATKLPDDTHDISEELMNEKSSTEKTSYATSAIADKAISVKNAVASKLGYGEKDMTSETEVRQRLDTNEKPEKGEMQPTGKGTEAEVARQLGTKEDNYNQGMQSSDVNNSPGKGMVNTLKGAVGSWFGLGGESQPQVSPQPHGSSYGNEGISPSVNEDGGNSSRTTDEGRRLQEK</sequence>
<feature type="region of interest" description="Disordered" evidence="1">
    <location>
        <begin position="1"/>
        <end position="230"/>
    </location>
</feature>
<feature type="compositionally biased region" description="Basic and acidic residues" evidence="1">
    <location>
        <begin position="886"/>
        <end position="896"/>
    </location>
</feature>
<gene>
    <name evidence="4" type="ORF">I3842_03G101500</name>
</gene>
<feature type="compositionally biased region" description="Basic and acidic residues" evidence="1">
    <location>
        <begin position="804"/>
        <end position="818"/>
    </location>
</feature>
<feature type="compositionally biased region" description="Basic and acidic residues" evidence="1">
    <location>
        <begin position="603"/>
        <end position="632"/>
    </location>
</feature>
<feature type="region of interest" description="Disordered" evidence="1">
    <location>
        <begin position="265"/>
        <end position="315"/>
    </location>
</feature>
<feature type="region of interest" description="Disordered" evidence="1">
    <location>
        <begin position="585"/>
        <end position="750"/>
    </location>
</feature>
<name>A0A922JUY1_CARIL</name>
<feature type="compositionally biased region" description="Basic and acidic residues" evidence="1">
    <location>
        <begin position="462"/>
        <end position="472"/>
    </location>
</feature>
<reference evidence="4" key="1">
    <citation type="submission" date="2021-01" db="EMBL/GenBank/DDBJ databases">
        <authorList>
            <person name="Lovell J.T."/>
            <person name="Bentley N."/>
            <person name="Bhattarai G."/>
            <person name="Jenkins J.W."/>
            <person name="Sreedasyam A."/>
            <person name="Alarcon Y."/>
            <person name="Bock C."/>
            <person name="Boston L."/>
            <person name="Carlson J."/>
            <person name="Cervantes K."/>
            <person name="Clermont K."/>
            <person name="Krom N."/>
            <person name="Kubenka K."/>
            <person name="Mamidi S."/>
            <person name="Mattison C."/>
            <person name="Monteros M."/>
            <person name="Pisani C."/>
            <person name="Plott C."/>
            <person name="Rajasekar S."/>
            <person name="Rhein H.S."/>
            <person name="Rohla C."/>
            <person name="Song M."/>
            <person name="Hilaire R.S."/>
            <person name="Shu S."/>
            <person name="Wells L."/>
            <person name="Wang X."/>
            <person name="Webber J."/>
            <person name="Heerema R.J."/>
            <person name="Klein P."/>
            <person name="Conner P."/>
            <person name="Grauke L."/>
            <person name="Grimwood J."/>
            <person name="Schmutz J."/>
            <person name="Randall J.J."/>
        </authorList>
    </citation>
    <scope>NUCLEOTIDE SEQUENCE</scope>
    <source>
        <tissue evidence="4">Leaf</tissue>
    </source>
</reference>
<feature type="compositionally biased region" description="Basic and acidic residues" evidence="1">
    <location>
        <begin position="27"/>
        <end position="36"/>
    </location>
</feature>
<evidence type="ECO:0000259" key="2">
    <source>
        <dbReference type="Pfam" id="PF23402"/>
    </source>
</evidence>
<feature type="compositionally biased region" description="Basic and acidic residues" evidence="1">
    <location>
        <begin position="661"/>
        <end position="671"/>
    </location>
</feature>
<feature type="region of interest" description="Disordered" evidence="1">
    <location>
        <begin position="504"/>
        <end position="553"/>
    </location>
</feature>
<proteinExistence type="predicted"/>
<dbReference type="InterPro" id="IPR037491">
    <property type="entry name" value="LTI78/LTI65"/>
</dbReference>
<feature type="compositionally biased region" description="Polar residues" evidence="1">
    <location>
        <begin position="819"/>
        <end position="832"/>
    </location>
</feature>
<dbReference type="GO" id="GO:0009737">
    <property type="term" value="P:response to abscisic acid"/>
    <property type="evidence" value="ECO:0007669"/>
    <property type="project" value="InterPro"/>
</dbReference>
<feature type="region of interest" description="Disordered" evidence="1">
    <location>
        <begin position="771"/>
        <end position="896"/>
    </location>
</feature>
<organism evidence="4 5">
    <name type="scientific">Carya illinoinensis</name>
    <name type="common">Pecan</name>
    <dbReference type="NCBI Taxonomy" id="32201"/>
    <lineage>
        <taxon>Eukaryota</taxon>
        <taxon>Viridiplantae</taxon>
        <taxon>Streptophyta</taxon>
        <taxon>Embryophyta</taxon>
        <taxon>Tracheophyta</taxon>
        <taxon>Spermatophyta</taxon>
        <taxon>Magnoliopsida</taxon>
        <taxon>eudicotyledons</taxon>
        <taxon>Gunneridae</taxon>
        <taxon>Pentapetalae</taxon>
        <taxon>rosids</taxon>
        <taxon>fabids</taxon>
        <taxon>Fagales</taxon>
        <taxon>Juglandaceae</taxon>
        <taxon>Carya</taxon>
    </lineage>
</organism>
<feature type="compositionally biased region" description="Basic and acidic residues" evidence="1">
    <location>
        <begin position="51"/>
        <end position="97"/>
    </location>
</feature>
<evidence type="ECO:0000313" key="4">
    <source>
        <dbReference type="EMBL" id="KAG6721220.1"/>
    </source>
</evidence>
<evidence type="ECO:0000256" key="1">
    <source>
        <dbReference type="SAM" id="MobiDB-lite"/>
    </source>
</evidence>
<feature type="domain" description="LTI65/LTI78 NYQTKV repeat" evidence="2">
    <location>
        <begin position="208"/>
        <end position="268"/>
    </location>
</feature>
<dbReference type="GO" id="GO:0006950">
    <property type="term" value="P:response to stress"/>
    <property type="evidence" value="ECO:0007669"/>
    <property type="project" value="TreeGrafter"/>
</dbReference>
<feature type="domain" description="LTI65/LTI78 NYQTKV repeat" evidence="2">
    <location>
        <begin position="528"/>
        <end position="588"/>
    </location>
</feature>
<feature type="compositionally biased region" description="Basic and acidic residues" evidence="1">
    <location>
        <begin position="709"/>
        <end position="744"/>
    </location>
</feature>
<feature type="region of interest" description="Disordered" evidence="1">
    <location>
        <begin position="340"/>
        <end position="492"/>
    </location>
</feature>
<evidence type="ECO:0000313" key="5">
    <source>
        <dbReference type="Proteomes" id="UP000811246"/>
    </source>
</evidence>
<dbReference type="PANTHER" id="PTHR33836:SF1">
    <property type="entry name" value="LOW-TEMPERATURE-INDUCED 65 KDA PROTEIN-RELATED"/>
    <property type="match status" value="1"/>
</dbReference>
<feature type="compositionally biased region" description="Basic and acidic residues" evidence="1">
    <location>
        <begin position="421"/>
        <end position="431"/>
    </location>
</feature>
<accession>A0A922JUY1</accession>
<feature type="compositionally biased region" description="Basic and acidic residues" evidence="1">
    <location>
        <begin position="771"/>
        <end position="796"/>
    </location>
</feature>
<dbReference type="InterPro" id="IPR057058">
    <property type="entry name" value="LTI65_LTI78_NYQTKV"/>
</dbReference>
<feature type="domain" description="LTI65/LTI78 N-terminal" evidence="3">
    <location>
        <begin position="33"/>
        <end position="96"/>
    </location>
</feature>
<dbReference type="Pfam" id="PF23403">
    <property type="entry name" value="LTI65_LTI78_N"/>
    <property type="match status" value="1"/>
</dbReference>
<feature type="domain" description="LTI65/LTI78 NYQTKV repeat" evidence="2">
    <location>
        <begin position="608"/>
        <end position="668"/>
    </location>
</feature>
<feature type="compositionally biased region" description="Basic and acidic residues" evidence="1">
    <location>
        <begin position="295"/>
        <end position="310"/>
    </location>
</feature>
<feature type="compositionally biased region" description="Basic and acidic residues" evidence="1">
    <location>
        <begin position="114"/>
        <end position="143"/>
    </location>
</feature>
<dbReference type="InterPro" id="IPR012418">
    <property type="entry name" value="CAP160"/>
</dbReference>
<dbReference type="Pfam" id="PF07918">
    <property type="entry name" value="CAP160"/>
    <property type="match status" value="1"/>
</dbReference>
<dbReference type="InterPro" id="IPR056605">
    <property type="entry name" value="LTI65_LTI78_N"/>
</dbReference>
<feature type="compositionally biased region" description="Basic and acidic residues" evidence="1">
    <location>
        <begin position="341"/>
        <end position="351"/>
    </location>
</feature>
<dbReference type="Pfam" id="PF23402">
    <property type="entry name" value="LTI65_LTI78_NYQTKV"/>
    <property type="match status" value="6"/>
</dbReference>
<dbReference type="PANTHER" id="PTHR33836">
    <property type="entry name" value="LOW-TEMPERATURE-INDUCED 65 KDA PROTEIN-RELATED"/>
    <property type="match status" value="1"/>
</dbReference>
<dbReference type="AlphaFoldDB" id="A0A922JUY1"/>
<feature type="domain" description="LTI65/LTI78 NYQTKV repeat" evidence="2">
    <location>
        <begin position="448"/>
        <end position="508"/>
    </location>
</feature>
<feature type="domain" description="LTI65/LTI78 NYQTKV repeat" evidence="2">
    <location>
        <begin position="368"/>
        <end position="428"/>
    </location>
</feature>
<protein>
    <submittedName>
        <fullName evidence="4">Uncharacterized protein</fullName>
    </submittedName>
</protein>
<feature type="compositionally biased region" description="Basic and acidic residues" evidence="1">
    <location>
        <begin position="215"/>
        <end position="229"/>
    </location>
</feature>
<feature type="domain" description="LTI65/LTI78 NYQTKV repeat" evidence="2">
    <location>
        <begin position="288"/>
        <end position="348"/>
    </location>
</feature>
<dbReference type="Proteomes" id="UP000811246">
    <property type="component" value="Chromosome 3"/>
</dbReference>
<evidence type="ECO:0000259" key="3">
    <source>
        <dbReference type="Pfam" id="PF23403"/>
    </source>
</evidence>
<feature type="compositionally biased region" description="Polar residues" evidence="1">
    <location>
        <begin position="854"/>
        <end position="885"/>
    </location>
</feature>